<evidence type="ECO:0000313" key="2">
    <source>
        <dbReference type="EMBL" id="XCC61676.1"/>
    </source>
</evidence>
<name>A0AAU8A6H3_9FIRM</name>
<feature type="transmembrane region" description="Helical" evidence="1">
    <location>
        <begin position="46"/>
        <end position="66"/>
    </location>
</feature>
<accession>A0AAU8A6H3</accession>
<proteinExistence type="predicted"/>
<protein>
    <submittedName>
        <fullName evidence="2">Uncharacterized protein</fullName>
    </submittedName>
</protein>
<gene>
    <name evidence="2" type="ORF">PUP29_09075</name>
</gene>
<keyword evidence="1" id="KW-1133">Transmembrane helix</keyword>
<keyword evidence="1" id="KW-0472">Membrane</keyword>
<dbReference type="EMBL" id="CP117826">
    <property type="protein sequence ID" value="XCC61676.1"/>
    <property type="molecule type" value="Genomic_DNA"/>
</dbReference>
<sequence>MTQERFKIWDKQTTYFLLCGVGIRIAVNLCMYQTGGDINLLRMYGVAHGFAISISLLVTVLLWFFAVDNRKWKKGVLGNPLKWIGRISLIICLICIGLMTVNLLINTPVKDIQMINNEWEYIEYVFKNAAVSFKETVLMNFTYDLGLAAVIALFLLLWVRTEPKKHGESRA</sequence>
<dbReference type="AlphaFoldDB" id="A0AAU8A6H3"/>
<organism evidence="2">
    <name type="scientific">Christensenella massiliensis</name>
    <dbReference type="NCBI Taxonomy" id="1805714"/>
    <lineage>
        <taxon>Bacteria</taxon>
        <taxon>Bacillati</taxon>
        <taxon>Bacillota</taxon>
        <taxon>Clostridia</taxon>
        <taxon>Christensenellales</taxon>
        <taxon>Christensenellaceae</taxon>
        <taxon>Christensenella</taxon>
    </lineage>
</organism>
<feature type="transmembrane region" description="Helical" evidence="1">
    <location>
        <begin position="15"/>
        <end position="34"/>
    </location>
</feature>
<keyword evidence="1" id="KW-0812">Transmembrane</keyword>
<feature type="transmembrane region" description="Helical" evidence="1">
    <location>
        <begin position="87"/>
        <end position="105"/>
    </location>
</feature>
<feature type="transmembrane region" description="Helical" evidence="1">
    <location>
        <begin position="141"/>
        <end position="159"/>
    </location>
</feature>
<dbReference type="RefSeq" id="WP_353423071.1">
    <property type="nucleotide sequence ID" value="NZ_CP117826.1"/>
</dbReference>
<evidence type="ECO:0000256" key="1">
    <source>
        <dbReference type="SAM" id="Phobius"/>
    </source>
</evidence>
<reference evidence="2" key="1">
    <citation type="submission" date="2023-02" db="EMBL/GenBank/DDBJ databases">
        <title>Gut commensal Christensenella minuta modulates host metabolism via a new class of secondary bile acids.</title>
        <authorList>
            <person name="Liu C."/>
        </authorList>
    </citation>
    <scope>NUCLEOTIDE SEQUENCE</scope>
    <source>
        <strain evidence="2">CA70</strain>
    </source>
</reference>